<protein>
    <submittedName>
        <fullName evidence="2">Outer membrane beta-barrel protein</fullName>
    </submittedName>
</protein>
<dbReference type="Proteomes" id="UP000516305">
    <property type="component" value="Chromosome"/>
</dbReference>
<evidence type="ECO:0000313" key="3">
    <source>
        <dbReference type="Proteomes" id="UP000516305"/>
    </source>
</evidence>
<dbReference type="RefSeq" id="WP_210760420.1">
    <property type="nucleotide sequence ID" value="NZ_CP060139.1"/>
</dbReference>
<reference evidence="2 3" key="1">
    <citation type="submission" date="2020-08" db="EMBL/GenBank/DDBJ databases">
        <title>Croceimicrobium hydrocarbonivorans gen. nov., sp. nov., a novel marine bacterium isolated from a bacterial consortium that degrades polyethylene terephthalate.</title>
        <authorList>
            <person name="Liu R."/>
        </authorList>
    </citation>
    <scope>NUCLEOTIDE SEQUENCE [LARGE SCALE GENOMIC DNA]</scope>
    <source>
        <strain evidence="2 3">A20-9</strain>
    </source>
</reference>
<sequence>MTEKDLKKLFEDKLEGQNFEFNEANWEAFEQMSDPGEPMSEQEFKKLFRDKMAQASFPFNPANWDALEEEMGPEHGMSDSELQTLFDKKINQSQFAYNPDNWARMEAILDQRGRKPLAFYWRSAAAILAAAGISSLLLFQNQANQFGPVEIAVPQQNIVETAPAAKSPVAAETVEMPVSQSSETVENNSPALSSNDASTTGNGIESQDLAYVQDNSAVVIGARPRESSPAVQALYIEPNPNLQASDLHPINVNLDAELAPRHFVIQDLPSSEPVIEPYIPQAYSKVYASGGPVISQALNGKMGGPGFSAGLEYEYGWNKISSIRTGIIYTQTGDIGLETMHDSTFFGLGRTEVQTQRHYKSLQSIRIPVAYQYKLNSQHSFGLGLNTDVLLSVRMDETKTTTVFKQDPKVEHKEYNQSMNSFAPVNFSASLSYEFQYSERLSFALSYALPLNDITQDQAQNFAADHRPGQANLQLRYLLFKN</sequence>
<feature type="region of interest" description="Disordered" evidence="1">
    <location>
        <begin position="176"/>
        <end position="200"/>
    </location>
</feature>
<gene>
    <name evidence="2" type="ORF">H4K34_08620</name>
</gene>
<evidence type="ECO:0000256" key="1">
    <source>
        <dbReference type="SAM" id="MobiDB-lite"/>
    </source>
</evidence>
<organism evidence="2 3">
    <name type="scientific">Croceimicrobium hydrocarbonivorans</name>
    <dbReference type="NCBI Taxonomy" id="2761580"/>
    <lineage>
        <taxon>Bacteria</taxon>
        <taxon>Pseudomonadati</taxon>
        <taxon>Bacteroidota</taxon>
        <taxon>Flavobacteriia</taxon>
        <taxon>Flavobacteriales</taxon>
        <taxon>Owenweeksiaceae</taxon>
        <taxon>Croceimicrobium</taxon>
    </lineage>
</organism>
<evidence type="ECO:0000313" key="2">
    <source>
        <dbReference type="EMBL" id="QNR25894.1"/>
    </source>
</evidence>
<dbReference type="Gene3D" id="2.40.160.60">
    <property type="entry name" value="Outer membrane protein transport protein (OMPP1/FadL/TodX)"/>
    <property type="match status" value="1"/>
</dbReference>
<name>A0A7H0VJJ6_9FLAO</name>
<keyword evidence="3" id="KW-1185">Reference proteome</keyword>
<accession>A0A7H0VJJ6</accession>
<dbReference type="EMBL" id="CP060139">
    <property type="protein sequence ID" value="QNR25894.1"/>
    <property type="molecule type" value="Genomic_DNA"/>
</dbReference>
<dbReference type="AlphaFoldDB" id="A0A7H0VJJ6"/>
<dbReference type="KEGG" id="chyd:H4K34_08620"/>
<proteinExistence type="predicted"/>
<feature type="compositionally biased region" description="Polar residues" evidence="1">
    <location>
        <begin position="178"/>
        <end position="200"/>
    </location>
</feature>